<dbReference type="EC" id="3.1.3.89" evidence="8"/>
<dbReference type="GO" id="GO:0046872">
    <property type="term" value="F:metal ion binding"/>
    <property type="evidence" value="ECO:0007669"/>
    <property type="project" value="UniProtKB-KW"/>
</dbReference>
<evidence type="ECO:0000313" key="15">
    <source>
        <dbReference type="Proteomes" id="UP000044602"/>
    </source>
</evidence>
<dbReference type="EMBL" id="CVQH01020173">
    <property type="protein sequence ID" value="CRK26374.1"/>
    <property type="molecule type" value="Genomic_DNA"/>
</dbReference>
<evidence type="ECO:0000256" key="7">
    <source>
        <dbReference type="ARBA" id="ARBA00011738"/>
    </source>
</evidence>
<sequence length="238" mass="27058">MMAFDPIPPPRKFSGGWTIKDALAKTGFHATTSPLSFFSLAGRLKKLQRQGWKRFGIDPESVADHSHRMTFMALLAPQDLDQAKVIKMCLVHDLAETVVGDITPADGVSREEKTHREEAAMHWMTTHWGDFGREVHHLWIEFEAGLTPEGEFAQDLDKLEMMLQALEYERDAELAVDLGEFFAVAGRIRTPRAQAWTAEVLRDRELLWAGKEHVRGDLGVEGGLLQKKQEEQDLYYNQ</sequence>
<evidence type="ECO:0000256" key="5">
    <source>
        <dbReference type="ARBA" id="ARBA00004074"/>
    </source>
</evidence>
<evidence type="ECO:0000256" key="3">
    <source>
        <dbReference type="ARBA" id="ARBA00001941"/>
    </source>
</evidence>
<dbReference type="STRING" id="100787.A0A0G4LWM1"/>
<comment type="function">
    <text evidence="5">Catalyzes the dephosphorylation of the nucleoside 5'-monophosphates deoxyadenosine monophosphate (dAMP), deoxycytidine monophosphate (dCMP), deoxyguanosine monophosphate (dGMP) and deoxythymidine monophosphate (dTMP).</text>
</comment>
<evidence type="ECO:0000256" key="12">
    <source>
        <dbReference type="ARBA" id="ARBA00023285"/>
    </source>
</evidence>
<dbReference type="AlphaFoldDB" id="A0A0G4LWM1"/>
<dbReference type="InterPro" id="IPR003607">
    <property type="entry name" value="HD/PDEase_dom"/>
</dbReference>
<evidence type="ECO:0000256" key="10">
    <source>
        <dbReference type="ARBA" id="ARBA00022801"/>
    </source>
</evidence>
<evidence type="ECO:0000256" key="8">
    <source>
        <dbReference type="ARBA" id="ARBA00012964"/>
    </source>
</evidence>
<feature type="domain" description="HD/PDEase" evidence="13">
    <location>
        <begin position="58"/>
        <end position="171"/>
    </location>
</feature>
<keyword evidence="15" id="KW-1185">Reference proteome</keyword>
<comment type="cofactor">
    <cofactor evidence="4">
        <name>Mg(2+)</name>
        <dbReference type="ChEBI" id="CHEBI:18420"/>
    </cofactor>
</comment>
<dbReference type="InterPro" id="IPR039356">
    <property type="entry name" value="YfbR/HDDC2"/>
</dbReference>
<dbReference type="GO" id="GO:0005737">
    <property type="term" value="C:cytoplasm"/>
    <property type="evidence" value="ECO:0007669"/>
    <property type="project" value="TreeGrafter"/>
</dbReference>
<dbReference type="Proteomes" id="UP000044602">
    <property type="component" value="Unassembled WGS sequence"/>
</dbReference>
<evidence type="ECO:0000256" key="1">
    <source>
        <dbReference type="ARBA" id="ARBA00001638"/>
    </source>
</evidence>
<keyword evidence="11" id="KW-0460">Magnesium</keyword>
<dbReference type="FunFam" id="1.10.3210.10:FF:000011">
    <property type="entry name" value="HD domain-containing protein 2"/>
    <property type="match status" value="1"/>
</dbReference>
<evidence type="ECO:0000313" key="14">
    <source>
        <dbReference type="EMBL" id="CRK26374.1"/>
    </source>
</evidence>
<dbReference type="GO" id="GO:0002953">
    <property type="term" value="F:5'-deoxynucleotidase activity"/>
    <property type="evidence" value="ECO:0007669"/>
    <property type="project" value="UniProtKB-EC"/>
</dbReference>
<evidence type="ECO:0000256" key="11">
    <source>
        <dbReference type="ARBA" id="ARBA00022842"/>
    </source>
</evidence>
<protein>
    <recommendedName>
        <fullName evidence="8">5'-deoxynucleotidase</fullName>
        <ecNumber evidence="8">3.1.3.89</ecNumber>
    </recommendedName>
</protein>
<dbReference type="SMART" id="SM00471">
    <property type="entry name" value="HDc"/>
    <property type="match status" value="1"/>
</dbReference>
<comment type="catalytic activity">
    <reaction evidence="1">
        <text>a 2'-deoxyribonucleoside 5'-phosphate + H2O = a 2'-deoxyribonucleoside + phosphate</text>
        <dbReference type="Rhea" id="RHEA:36167"/>
        <dbReference type="ChEBI" id="CHEBI:15377"/>
        <dbReference type="ChEBI" id="CHEBI:18274"/>
        <dbReference type="ChEBI" id="CHEBI:43474"/>
        <dbReference type="ChEBI" id="CHEBI:65317"/>
        <dbReference type="EC" id="3.1.3.89"/>
    </reaction>
</comment>
<evidence type="ECO:0000259" key="13">
    <source>
        <dbReference type="SMART" id="SM00471"/>
    </source>
</evidence>
<gene>
    <name evidence="14" type="ORF">BN1708_014510</name>
</gene>
<keyword evidence="10" id="KW-0378">Hydrolase</keyword>
<evidence type="ECO:0000256" key="2">
    <source>
        <dbReference type="ARBA" id="ARBA00001936"/>
    </source>
</evidence>
<comment type="subunit">
    <text evidence="7">Homodimer.</text>
</comment>
<comment type="cofactor">
    <cofactor evidence="3">
        <name>Co(2+)</name>
        <dbReference type="ChEBI" id="CHEBI:48828"/>
    </cofactor>
</comment>
<keyword evidence="12" id="KW-0170">Cobalt</keyword>
<comment type="similarity">
    <text evidence="6">Belongs to the HDDC2 family.</text>
</comment>
<evidence type="ECO:0000256" key="9">
    <source>
        <dbReference type="ARBA" id="ARBA00022723"/>
    </source>
</evidence>
<dbReference type="GO" id="GO:0009159">
    <property type="term" value="P:deoxyribonucleoside monophosphate catabolic process"/>
    <property type="evidence" value="ECO:0007669"/>
    <property type="project" value="UniProtKB-ARBA"/>
</dbReference>
<comment type="cofactor">
    <cofactor evidence="2">
        <name>Mn(2+)</name>
        <dbReference type="ChEBI" id="CHEBI:29035"/>
    </cofactor>
</comment>
<dbReference type="InterPro" id="IPR006674">
    <property type="entry name" value="HD_domain"/>
</dbReference>
<dbReference type="PANTHER" id="PTHR11845:SF13">
    <property type="entry name" value="5'-DEOXYNUCLEOTIDASE HDDC2"/>
    <property type="match status" value="1"/>
</dbReference>
<reference evidence="14 15" key="1">
    <citation type="submission" date="2015-05" db="EMBL/GenBank/DDBJ databases">
        <authorList>
            <person name="Wang D.B."/>
            <person name="Wang M."/>
        </authorList>
    </citation>
    <scope>NUCLEOTIDE SEQUENCE [LARGE SCALE GENOMIC DNA]</scope>
    <source>
        <strain evidence="14">VL1</strain>
    </source>
</reference>
<evidence type="ECO:0000256" key="4">
    <source>
        <dbReference type="ARBA" id="ARBA00001946"/>
    </source>
</evidence>
<evidence type="ECO:0000256" key="6">
    <source>
        <dbReference type="ARBA" id="ARBA00009999"/>
    </source>
</evidence>
<name>A0A0G4LWM1_VERLO</name>
<dbReference type="Gene3D" id="1.10.3210.10">
    <property type="entry name" value="Hypothetical protein af1432"/>
    <property type="match status" value="1"/>
</dbReference>
<dbReference type="PANTHER" id="PTHR11845">
    <property type="entry name" value="5'-DEOXYNUCLEOTIDASE HDDC2"/>
    <property type="match status" value="1"/>
</dbReference>
<proteinExistence type="inferred from homology"/>
<accession>A0A0G4LWM1</accession>
<dbReference type="Pfam" id="PF13023">
    <property type="entry name" value="HD_3"/>
    <property type="match status" value="1"/>
</dbReference>
<dbReference type="SUPFAM" id="SSF109604">
    <property type="entry name" value="HD-domain/PDEase-like"/>
    <property type="match status" value="1"/>
</dbReference>
<keyword evidence="9" id="KW-0479">Metal-binding</keyword>
<organism evidence="14 15">
    <name type="scientific">Verticillium longisporum</name>
    <name type="common">Verticillium dahliae var. longisporum</name>
    <dbReference type="NCBI Taxonomy" id="100787"/>
    <lineage>
        <taxon>Eukaryota</taxon>
        <taxon>Fungi</taxon>
        <taxon>Dikarya</taxon>
        <taxon>Ascomycota</taxon>
        <taxon>Pezizomycotina</taxon>
        <taxon>Sordariomycetes</taxon>
        <taxon>Hypocreomycetidae</taxon>
        <taxon>Glomerellales</taxon>
        <taxon>Plectosphaerellaceae</taxon>
        <taxon>Verticillium</taxon>
    </lineage>
</organism>